<dbReference type="EMBL" id="AM902716">
    <property type="protein sequence ID" value="CAP43622.1"/>
    <property type="molecule type" value="Genomic_DNA"/>
</dbReference>
<comment type="similarity">
    <text evidence="2">Belongs to the acyl-CoA dehydrogenase family.</text>
</comment>
<dbReference type="PANTHER" id="PTHR43884">
    <property type="entry name" value="ACYL-COA DEHYDROGENASE"/>
    <property type="match status" value="1"/>
</dbReference>
<dbReference type="GO" id="GO:0050660">
    <property type="term" value="F:flavin adenine dinucleotide binding"/>
    <property type="evidence" value="ECO:0007669"/>
    <property type="project" value="InterPro"/>
</dbReference>
<keyword evidence="9" id="KW-1185">Reference proteome</keyword>
<dbReference type="Gene3D" id="1.10.540.10">
    <property type="entry name" value="Acyl-CoA dehydrogenase/oxidase, N-terminal domain"/>
    <property type="match status" value="1"/>
</dbReference>
<dbReference type="KEGG" id="bpt:Bpet3280"/>
<evidence type="ECO:0000256" key="1">
    <source>
        <dbReference type="ARBA" id="ARBA00001974"/>
    </source>
</evidence>
<feature type="domain" description="Acyl-CoA dehydrogenase/oxidase C-terminal" evidence="6">
    <location>
        <begin position="208"/>
        <end position="327"/>
    </location>
</feature>
<dbReference type="InterPro" id="IPR036250">
    <property type="entry name" value="AcylCo_DH-like_C"/>
</dbReference>
<dbReference type="Gene3D" id="1.20.140.10">
    <property type="entry name" value="Butyryl-CoA Dehydrogenase, subunit A, domain 3"/>
    <property type="match status" value="1"/>
</dbReference>
<protein>
    <recommendedName>
        <fullName evidence="10">Acyl-CoA dehydrogenase</fullName>
    </recommendedName>
</protein>
<dbReference type="Pfam" id="PF00441">
    <property type="entry name" value="Acyl-CoA_dh_1"/>
    <property type="match status" value="1"/>
</dbReference>
<gene>
    <name evidence="8" type="ordered locus">Bpet3280</name>
</gene>
<name>A9IV42_BORPD</name>
<keyword evidence="5" id="KW-0560">Oxidoreductase</keyword>
<dbReference type="Pfam" id="PF02771">
    <property type="entry name" value="Acyl-CoA_dh_N"/>
    <property type="match status" value="1"/>
</dbReference>
<organism evidence="8 9">
    <name type="scientific">Bordetella petrii (strain ATCC BAA-461 / DSM 12804 / CCUG 43448 / CIP 107267 / Se-1111R)</name>
    <dbReference type="NCBI Taxonomy" id="340100"/>
    <lineage>
        <taxon>Bacteria</taxon>
        <taxon>Pseudomonadati</taxon>
        <taxon>Pseudomonadota</taxon>
        <taxon>Betaproteobacteria</taxon>
        <taxon>Burkholderiales</taxon>
        <taxon>Alcaligenaceae</taxon>
        <taxon>Bordetella</taxon>
    </lineage>
</organism>
<evidence type="ECO:0000259" key="6">
    <source>
        <dbReference type="Pfam" id="PF00441"/>
    </source>
</evidence>
<evidence type="ECO:0000256" key="2">
    <source>
        <dbReference type="ARBA" id="ARBA00009347"/>
    </source>
</evidence>
<dbReference type="STRING" id="94624.Bpet3280"/>
<feature type="domain" description="Acyl-CoA dehydrogenase/oxidase N-terminal" evidence="7">
    <location>
        <begin position="13"/>
        <end position="83"/>
    </location>
</feature>
<dbReference type="Proteomes" id="UP000001225">
    <property type="component" value="Chromosome"/>
</dbReference>
<dbReference type="InterPro" id="IPR037069">
    <property type="entry name" value="AcylCoA_DH/ox_N_sf"/>
</dbReference>
<dbReference type="SUPFAM" id="SSF47203">
    <property type="entry name" value="Acyl-CoA dehydrogenase C-terminal domain-like"/>
    <property type="match status" value="1"/>
</dbReference>
<reference evidence="8 9" key="1">
    <citation type="journal article" date="2008" name="BMC Genomics">
        <title>The missing link: Bordetella petrii is endowed with both the metabolic versatility of environmental bacteria and virulence traits of pathogenic Bordetellae.</title>
        <authorList>
            <person name="Gross R."/>
            <person name="Guzman C.A."/>
            <person name="Sebaihia M."/>
            <person name="Martins Dos Santos V.A."/>
            <person name="Pieper D.H."/>
            <person name="Koebnik R."/>
            <person name="Lechner M."/>
            <person name="Bartels D."/>
            <person name="Buhrmester J."/>
            <person name="Choudhuri J.V."/>
            <person name="Ebensen T."/>
            <person name="Gaigalat L."/>
            <person name="Herrmann S."/>
            <person name="Khachane A.N."/>
            <person name="Larisch C."/>
            <person name="Link S."/>
            <person name="Linke B."/>
            <person name="Meyer F."/>
            <person name="Mormann S."/>
            <person name="Nakunst D."/>
            <person name="Rueckert C."/>
            <person name="Schneiker-Bekel S."/>
            <person name="Schulze K."/>
            <person name="Vorhoelter F.J."/>
            <person name="Yevsa T."/>
            <person name="Engle J.T."/>
            <person name="Goldman W.E."/>
            <person name="Puehler A."/>
            <person name="Goebel U.B."/>
            <person name="Goesmann A."/>
            <person name="Bloecker H."/>
            <person name="Kaiser O."/>
            <person name="Martinez-Arias R."/>
        </authorList>
    </citation>
    <scope>NUCLEOTIDE SEQUENCE [LARGE SCALE GENOMIC DNA]</scope>
    <source>
        <strain evidence="9">ATCC BAA-461 / DSM 12804 / CCUG 43448 / CIP 107267 / Se-1111R</strain>
    </source>
</reference>
<comment type="cofactor">
    <cofactor evidence="1">
        <name>FAD</name>
        <dbReference type="ChEBI" id="CHEBI:57692"/>
    </cofactor>
</comment>
<dbReference type="InterPro" id="IPR009100">
    <property type="entry name" value="AcylCoA_DH/oxidase_NM_dom_sf"/>
</dbReference>
<evidence type="ECO:0000313" key="8">
    <source>
        <dbReference type="EMBL" id="CAP43622.1"/>
    </source>
</evidence>
<evidence type="ECO:0000256" key="3">
    <source>
        <dbReference type="ARBA" id="ARBA00022630"/>
    </source>
</evidence>
<evidence type="ECO:0000313" key="9">
    <source>
        <dbReference type="Proteomes" id="UP000001225"/>
    </source>
</evidence>
<evidence type="ECO:0000256" key="4">
    <source>
        <dbReference type="ARBA" id="ARBA00022827"/>
    </source>
</evidence>
<dbReference type="InterPro" id="IPR013786">
    <property type="entry name" value="AcylCoA_DH/ox_N"/>
</dbReference>
<evidence type="ECO:0000259" key="7">
    <source>
        <dbReference type="Pfam" id="PF02771"/>
    </source>
</evidence>
<keyword evidence="3" id="KW-0285">Flavoprotein</keyword>
<dbReference type="SUPFAM" id="SSF56645">
    <property type="entry name" value="Acyl-CoA dehydrogenase NM domain-like"/>
    <property type="match status" value="1"/>
</dbReference>
<evidence type="ECO:0000256" key="5">
    <source>
        <dbReference type="ARBA" id="ARBA00023002"/>
    </source>
</evidence>
<proteinExistence type="inferred from homology"/>
<accession>A9IV42</accession>
<sequence length="353" mass="36916">MNVAETAEADDIESMMEDAARRFLDERHPAAGAPARVNDAGWQADWWRELASLGWLAVLLPEAAGGSGLGLRAAWPLAVQAGRHLLAAPLVANMALLPGLPAARQTDGPLAAWLAPVLAGDACHAPAAWQADGSLLVEYALPGRRALAWRRAGGQGLRLELHDLADAPVGVGVDPTIGTARLPAAAPVDAIEIALDERAWAGWQQGYRLLRAAEMLGAASAALDAAVAHAGERQQFGRPIGANQAIKHRLADHWMALDDAMLAGKEALCLLERADAGAAAHACAVAELLALESAPRAAQHAIQVHGALGIAWESGLHLYLKRVLHIAAMLGGGRRQTELLDLLWDSGAQPAAA</sequence>
<evidence type="ECO:0008006" key="10">
    <source>
        <dbReference type="Google" id="ProtNLM"/>
    </source>
</evidence>
<keyword evidence="4" id="KW-0274">FAD</keyword>
<dbReference type="eggNOG" id="COG1960">
    <property type="taxonomic scope" value="Bacteria"/>
</dbReference>
<dbReference type="PANTHER" id="PTHR43884:SF20">
    <property type="entry name" value="ACYL-COA DEHYDROGENASE FADE28"/>
    <property type="match status" value="1"/>
</dbReference>
<dbReference type="InterPro" id="IPR009075">
    <property type="entry name" value="AcylCo_DH/oxidase_C"/>
</dbReference>
<dbReference type="GO" id="GO:0003995">
    <property type="term" value="F:acyl-CoA dehydrogenase activity"/>
    <property type="evidence" value="ECO:0007669"/>
    <property type="project" value="TreeGrafter"/>
</dbReference>
<dbReference type="AlphaFoldDB" id="A9IV42"/>